<evidence type="ECO:0000313" key="1">
    <source>
        <dbReference type="EMBL" id="DAD99228.1"/>
    </source>
</evidence>
<sequence length="44" mass="5074">MWYIEDELLIWSAHGGLQVFAKLVNTKKTPCCLLCPLCLLRKKP</sequence>
<dbReference type="EMBL" id="BK015278">
    <property type="protein sequence ID" value="DAD99228.1"/>
    <property type="molecule type" value="Genomic_DNA"/>
</dbReference>
<proteinExistence type="predicted"/>
<name>A0A8S5NXW9_9CAUD</name>
<organism evidence="1">
    <name type="scientific">Myoviridae sp. ctj994</name>
    <dbReference type="NCBI Taxonomy" id="2825160"/>
    <lineage>
        <taxon>Viruses</taxon>
        <taxon>Duplodnaviria</taxon>
        <taxon>Heunggongvirae</taxon>
        <taxon>Uroviricota</taxon>
        <taxon>Caudoviricetes</taxon>
    </lineage>
</organism>
<reference evidence="1" key="1">
    <citation type="journal article" date="2021" name="Proc. Natl. Acad. Sci. U.S.A.">
        <title>A Catalog of Tens of Thousands of Viruses from Human Metagenomes Reveals Hidden Associations with Chronic Diseases.</title>
        <authorList>
            <person name="Tisza M.J."/>
            <person name="Buck C.B."/>
        </authorList>
    </citation>
    <scope>NUCLEOTIDE SEQUENCE</scope>
    <source>
        <strain evidence="1">Ctj994</strain>
    </source>
</reference>
<protein>
    <submittedName>
        <fullName evidence="1">Uncharacterized protein</fullName>
    </submittedName>
</protein>
<accession>A0A8S5NXW9</accession>